<dbReference type="AlphaFoldDB" id="A0A380THZ8"/>
<proteinExistence type="predicted"/>
<protein>
    <submittedName>
        <fullName evidence="1">Uncharacterized protein</fullName>
    </submittedName>
</protein>
<gene>
    <name evidence="1" type="ORF">DF3PB_4030002</name>
</gene>
<evidence type="ECO:0000313" key="1">
    <source>
        <dbReference type="EMBL" id="SUS07274.1"/>
    </source>
</evidence>
<dbReference type="EMBL" id="UIDG01000339">
    <property type="protein sequence ID" value="SUS07274.1"/>
    <property type="molecule type" value="Genomic_DNA"/>
</dbReference>
<accession>A0A380THZ8</accession>
<reference evidence="1" key="1">
    <citation type="submission" date="2018-07" db="EMBL/GenBank/DDBJ databases">
        <authorList>
            <person name="Quirk P.G."/>
            <person name="Krulwich T.A."/>
        </authorList>
    </citation>
    <scope>NUCLEOTIDE SEQUENCE</scope>
</reference>
<name>A0A380THZ8_9ZZZZ</name>
<sequence length="67" mass="7057">MPDTFVRDLNAMPITDRRELNIDDVMSVGFADAPAVVVPVAPSPGAVGTMGCGAEDMDAGWHRAVSR</sequence>
<organism evidence="1">
    <name type="scientific">metagenome</name>
    <dbReference type="NCBI Taxonomy" id="256318"/>
    <lineage>
        <taxon>unclassified sequences</taxon>
        <taxon>metagenomes</taxon>
    </lineage>
</organism>